<dbReference type="GO" id="GO:0046872">
    <property type="term" value="F:metal ion binding"/>
    <property type="evidence" value="ECO:0007669"/>
    <property type="project" value="UniProtKB-KW"/>
</dbReference>
<evidence type="ECO:0000259" key="7">
    <source>
        <dbReference type="PROSITE" id="PS51918"/>
    </source>
</evidence>
<dbReference type="SUPFAM" id="SSF102114">
    <property type="entry name" value="Radical SAM enzymes"/>
    <property type="match status" value="1"/>
</dbReference>
<keyword evidence="8" id="KW-0560">Oxidoreductase</keyword>
<dbReference type="Proteomes" id="UP000000758">
    <property type="component" value="Chromosome"/>
</dbReference>
<keyword evidence="6" id="KW-0411">Iron-sulfur</keyword>
<keyword evidence="2" id="KW-0004">4Fe-4S</keyword>
<dbReference type="GO" id="GO:0043365">
    <property type="term" value="F:[formate-C-acetyltransferase]-activating enzyme activity"/>
    <property type="evidence" value="ECO:0007669"/>
    <property type="project" value="UniProtKB-EC"/>
</dbReference>
<keyword evidence="3" id="KW-0949">S-adenosyl-L-methionine</keyword>
<dbReference type="EMBL" id="DP000238">
    <property type="protein sequence ID" value="ABK76923.1"/>
    <property type="molecule type" value="Genomic_DNA"/>
</dbReference>
<evidence type="ECO:0000256" key="2">
    <source>
        <dbReference type="ARBA" id="ARBA00022485"/>
    </source>
</evidence>
<dbReference type="SFLD" id="SFLDS00029">
    <property type="entry name" value="Radical_SAM"/>
    <property type="match status" value="1"/>
</dbReference>
<sequence>MRQGPADFIDYPPPVYIGTRGIPPMRKEAVLYEKLPGDKVRCTACARYCELADGQVGLCGVRGNEAGKLDLYVYGKVVAGHTDPVEKKPVTHYRPGTQVYSIATTGCNWLCRYCQNHDISQRRKAEGRDMSPRQVVAEALAQGADGIAYTYNQPSIFIEFARDCGVEARRRGLFNVFVSNGYDTPETVSMMGEFLDCITVDFKGSAEPEFTKKYIGVPDPQPIFDTLRGIRDETSIHVEITDLIIPGVGDSLEHAKKLCRFVLDELGPDVPVHFLRFHPDYKMMEFPPTPVETLVAHHRMAKEEGLRYAYIGNVPGHPLEDTYCHGCGEVAVKRNSFDISSWNLDAQNRCRSCGCQVPITGSPPPGYKKRWFHLLE</sequence>
<evidence type="ECO:0000256" key="4">
    <source>
        <dbReference type="ARBA" id="ARBA00022723"/>
    </source>
</evidence>
<organism evidence="8 9">
    <name type="scientific">Cenarchaeum symbiosum (strain A)</name>
    <dbReference type="NCBI Taxonomy" id="414004"/>
    <lineage>
        <taxon>Archaea</taxon>
        <taxon>Nitrososphaerota</taxon>
        <taxon>Candidatus Cenarchaeales</taxon>
        <taxon>Candidatus Cenarchaeaceae</taxon>
        <taxon>Candidatus Cenarchaeum</taxon>
    </lineage>
</organism>
<dbReference type="GO" id="GO:0016829">
    <property type="term" value="F:lyase activity"/>
    <property type="evidence" value="ECO:0007669"/>
    <property type="project" value="UniProtKB-KW"/>
</dbReference>
<feature type="domain" description="Radical SAM core" evidence="7">
    <location>
        <begin position="93"/>
        <end position="309"/>
    </location>
</feature>
<comment type="cofactor">
    <cofactor evidence="1">
        <name>[4Fe-4S] cluster</name>
        <dbReference type="ChEBI" id="CHEBI:49883"/>
    </cofactor>
</comment>
<dbReference type="EC" id="1.97.1.4" evidence="8"/>
<dbReference type="InterPro" id="IPR013785">
    <property type="entry name" value="Aldolase_TIM"/>
</dbReference>
<keyword evidence="4" id="KW-0479">Metal-binding</keyword>
<keyword evidence="5" id="KW-0408">Iron</keyword>
<evidence type="ECO:0000313" key="9">
    <source>
        <dbReference type="Proteomes" id="UP000000758"/>
    </source>
</evidence>
<dbReference type="KEGG" id="csy:CENSYa_0284"/>
<dbReference type="PATRIC" id="fig|414004.10.peg.249"/>
<dbReference type="InterPro" id="IPR007197">
    <property type="entry name" value="rSAM"/>
</dbReference>
<dbReference type="InterPro" id="IPR058240">
    <property type="entry name" value="rSAM_sf"/>
</dbReference>
<dbReference type="Gene3D" id="3.20.20.70">
    <property type="entry name" value="Aldolase class I"/>
    <property type="match status" value="1"/>
</dbReference>
<dbReference type="NCBIfam" id="TIGR04337">
    <property type="entry name" value="AmmeMemoSam_rS"/>
    <property type="match status" value="1"/>
</dbReference>
<reference evidence="8 9" key="1">
    <citation type="journal article" date="2006" name="Proc. Natl. Acad. Sci. U.S.A.">
        <title>Genomic analysis of the uncultivated marine crenarchaeote Cenarchaeum symbiosum.</title>
        <authorList>
            <person name="Hallam S.J."/>
            <person name="Konstantinidis K.T."/>
            <person name="Putnam N."/>
            <person name="Schleper C."/>
            <person name="Watanabe Y."/>
            <person name="Sugahara J."/>
            <person name="Preston C."/>
            <person name="de la Torre J."/>
            <person name="Richardson P.M."/>
            <person name="DeLong E.F."/>
        </authorList>
    </citation>
    <scope>NUCLEOTIDE SEQUENCE [LARGE SCALE GENOMIC DNA]</scope>
    <source>
        <strain evidence="9">A</strain>
    </source>
</reference>
<dbReference type="CDD" id="cd01335">
    <property type="entry name" value="Radical_SAM"/>
    <property type="match status" value="1"/>
</dbReference>
<gene>
    <name evidence="8" type="ordered locus">CENSYa_0284</name>
</gene>
<protein>
    <submittedName>
        <fullName evidence="8">Pyruvate-formate lyase-activating enzyme</fullName>
        <ecNumber evidence="8">1.97.1.4</ecNumber>
    </submittedName>
</protein>
<keyword evidence="8" id="KW-0456">Lyase</keyword>
<evidence type="ECO:0000256" key="3">
    <source>
        <dbReference type="ARBA" id="ARBA00022691"/>
    </source>
</evidence>
<evidence type="ECO:0000313" key="8">
    <source>
        <dbReference type="EMBL" id="ABK76923.1"/>
    </source>
</evidence>
<dbReference type="PROSITE" id="PS51918">
    <property type="entry name" value="RADICAL_SAM"/>
    <property type="match status" value="1"/>
</dbReference>
<evidence type="ECO:0000256" key="5">
    <source>
        <dbReference type="ARBA" id="ARBA00023004"/>
    </source>
</evidence>
<dbReference type="EnsemblBacteria" id="ABK76923">
    <property type="protein sequence ID" value="ABK76923"/>
    <property type="gene ID" value="CENSYa_0284"/>
</dbReference>
<dbReference type="GO" id="GO:0051539">
    <property type="term" value="F:4 iron, 4 sulfur cluster binding"/>
    <property type="evidence" value="ECO:0007669"/>
    <property type="project" value="UniProtKB-KW"/>
</dbReference>
<keyword evidence="8" id="KW-0670">Pyruvate</keyword>
<name>A0RUA6_CENSY</name>
<dbReference type="Pfam" id="PF04055">
    <property type="entry name" value="Radical_SAM"/>
    <property type="match status" value="1"/>
</dbReference>
<accession>A0RUA6</accession>
<dbReference type="PANTHER" id="PTHR30352:SF5">
    <property type="entry name" value="PYRUVATE FORMATE-LYASE 1-ACTIVATING ENZYME"/>
    <property type="match status" value="1"/>
</dbReference>
<evidence type="ECO:0000256" key="6">
    <source>
        <dbReference type="ARBA" id="ARBA00023014"/>
    </source>
</evidence>
<evidence type="ECO:0000256" key="1">
    <source>
        <dbReference type="ARBA" id="ARBA00001966"/>
    </source>
</evidence>
<keyword evidence="9" id="KW-1185">Reference proteome</keyword>
<dbReference type="InterPro" id="IPR006638">
    <property type="entry name" value="Elp3/MiaA/NifB-like_rSAM"/>
</dbReference>
<proteinExistence type="predicted"/>
<dbReference type="PANTHER" id="PTHR30352">
    <property type="entry name" value="PYRUVATE FORMATE-LYASE-ACTIVATING ENZYME"/>
    <property type="match status" value="1"/>
</dbReference>
<dbReference type="SFLD" id="SFLDG01101">
    <property type="entry name" value="Uncharacterised_Radical_SAM_Su"/>
    <property type="match status" value="1"/>
</dbReference>
<dbReference type="SMART" id="SM00729">
    <property type="entry name" value="Elp3"/>
    <property type="match status" value="1"/>
</dbReference>
<dbReference type="STRING" id="414004.CENSYa_0284"/>
<dbReference type="InterPro" id="IPR034457">
    <property type="entry name" value="Organic_radical-activating"/>
</dbReference>
<dbReference type="InterPro" id="IPR027596">
    <property type="entry name" value="AmmeMemoSam_rS"/>
</dbReference>
<dbReference type="HOGENOM" id="CLU_044176_1_0_2"/>
<dbReference type="AlphaFoldDB" id="A0RUA6"/>